<feature type="compositionally biased region" description="Low complexity" evidence="1">
    <location>
        <begin position="34"/>
        <end position="68"/>
    </location>
</feature>
<dbReference type="Gene3D" id="3.30.1380.10">
    <property type="match status" value="1"/>
</dbReference>
<dbReference type="Pfam" id="PF02557">
    <property type="entry name" value="VanY"/>
    <property type="match status" value="1"/>
</dbReference>
<dbReference type="InterPro" id="IPR003709">
    <property type="entry name" value="VanY-like_core_dom"/>
</dbReference>
<dbReference type="SUPFAM" id="SSF55166">
    <property type="entry name" value="Hedgehog/DD-peptidase"/>
    <property type="match status" value="1"/>
</dbReference>
<reference evidence="4 5" key="1">
    <citation type="journal article" date="2014" name="Int. J. Syst. Evol. Microbiol.">
        <title>Complete genome sequence of Corynebacterium casei LMG S-19264T (=DSM 44701T), isolated from a smear-ripened cheese.</title>
        <authorList>
            <consortium name="US DOE Joint Genome Institute (JGI-PGF)"/>
            <person name="Walter F."/>
            <person name="Albersmeier A."/>
            <person name="Kalinowski J."/>
            <person name="Ruckert C."/>
        </authorList>
    </citation>
    <scope>NUCLEOTIDE SEQUENCE [LARGE SCALE GENOMIC DNA]</scope>
    <source>
        <strain evidence="4 5">CCM 8669</strain>
    </source>
</reference>
<feature type="chain" id="PRO_5036804877" description="D-alanyl-D-alanine carboxypeptidase-like core domain-containing protein" evidence="2">
    <location>
        <begin position="28"/>
        <end position="260"/>
    </location>
</feature>
<dbReference type="RefSeq" id="WP_188359052.1">
    <property type="nucleotide sequence ID" value="NZ_BMDC01000001.1"/>
</dbReference>
<dbReference type="PANTHER" id="PTHR34385:SF1">
    <property type="entry name" value="PEPTIDOGLYCAN L-ALANYL-D-GLUTAMATE ENDOPEPTIDASE CWLK"/>
    <property type="match status" value="1"/>
</dbReference>
<dbReference type="CDD" id="cd14852">
    <property type="entry name" value="LD-carboxypeptidase"/>
    <property type="match status" value="1"/>
</dbReference>
<keyword evidence="5" id="KW-1185">Reference proteome</keyword>
<dbReference type="AlphaFoldDB" id="A0A917IQ77"/>
<organism evidence="4 5">
    <name type="scientific">Rothia aerolata</name>
    <dbReference type="NCBI Taxonomy" id="1812262"/>
    <lineage>
        <taxon>Bacteria</taxon>
        <taxon>Bacillati</taxon>
        <taxon>Actinomycetota</taxon>
        <taxon>Actinomycetes</taxon>
        <taxon>Micrococcales</taxon>
        <taxon>Micrococcaceae</taxon>
        <taxon>Rothia</taxon>
    </lineage>
</organism>
<feature type="domain" description="D-alanyl-D-alanine carboxypeptidase-like core" evidence="3">
    <location>
        <begin position="105"/>
        <end position="231"/>
    </location>
</feature>
<evidence type="ECO:0000313" key="5">
    <source>
        <dbReference type="Proteomes" id="UP000600171"/>
    </source>
</evidence>
<protein>
    <recommendedName>
        <fullName evidence="3">D-alanyl-D-alanine carboxypeptidase-like core domain-containing protein</fullName>
    </recommendedName>
</protein>
<sequence length="260" mass="28217">MPAPRFTRRAALTAGTAWALTACSAQEAEKDDAAGGSPSASGPSASESGSVDTSPASPAESAPSSSRSNLDHASPDSLSVLVNKHYPLSPLDWAPNDLVDFGGVQLRAEVAQAAEQMFSAAAQQGLALTMLSGFRSYDYQIQTYDNWVNTYGQEQADTASARPGYSEHQTGLAFDIGSAGGCNLQPCFAETPEAQWTAENCHKFGFVLRFPYWQHETTGYYFESWHFRYIGREQAQKYKDSAAENLESFWGFEAAADYQN</sequence>
<dbReference type="GO" id="GO:0008233">
    <property type="term" value="F:peptidase activity"/>
    <property type="evidence" value="ECO:0007669"/>
    <property type="project" value="InterPro"/>
</dbReference>
<dbReference type="EMBL" id="BMDC01000001">
    <property type="protein sequence ID" value="GGH60357.1"/>
    <property type="molecule type" value="Genomic_DNA"/>
</dbReference>
<comment type="caution">
    <text evidence="4">The sequence shown here is derived from an EMBL/GenBank/DDBJ whole genome shotgun (WGS) entry which is preliminary data.</text>
</comment>
<evidence type="ECO:0000313" key="4">
    <source>
        <dbReference type="EMBL" id="GGH60357.1"/>
    </source>
</evidence>
<feature type="region of interest" description="Disordered" evidence="1">
    <location>
        <begin position="26"/>
        <end position="74"/>
    </location>
</feature>
<keyword evidence="2" id="KW-0732">Signal</keyword>
<dbReference type="InterPro" id="IPR058193">
    <property type="entry name" value="VanY/YodJ_core_dom"/>
</dbReference>
<dbReference type="GO" id="GO:0006508">
    <property type="term" value="P:proteolysis"/>
    <property type="evidence" value="ECO:0007669"/>
    <property type="project" value="InterPro"/>
</dbReference>
<feature type="signal peptide" evidence="2">
    <location>
        <begin position="1"/>
        <end position="27"/>
    </location>
</feature>
<name>A0A917IQ77_9MICC</name>
<dbReference type="PANTHER" id="PTHR34385">
    <property type="entry name" value="D-ALANYL-D-ALANINE CARBOXYPEPTIDASE"/>
    <property type="match status" value="1"/>
</dbReference>
<proteinExistence type="predicted"/>
<evidence type="ECO:0000256" key="2">
    <source>
        <dbReference type="SAM" id="SignalP"/>
    </source>
</evidence>
<dbReference type="Proteomes" id="UP000600171">
    <property type="component" value="Unassembled WGS sequence"/>
</dbReference>
<evidence type="ECO:0000256" key="1">
    <source>
        <dbReference type="SAM" id="MobiDB-lite"/>
    </source>
</evidence>
<evidence type="ECO:0000259" key="3">
    <source>
        <dbReference type="Pfam" id="PF02557"/>
    </source>
</evidence>
<dbReference type="PROSITE" id="PS51257">
    <property type="entry name" value="PROKAR_LIPOPROTEIN"/>
    <property type="match status" value="1"/>
</dbReference>
<dbReference type="InterPro" id="IPR009045">
    <property type="entry name" value="Zn_M74/Hedgehog-like"/>
</dbReference>
<gene>
    <name evidence="4" type="ORF">GCM10007359_08450</name>
</gene>
<accession>A0A917IQ77</accession>
<dbReference type="InterPro" id="IPR052179">
    <property type="entry name" value="DD-CPase-like"/>
</dbReference>